<feature type="transmembrane region" description="Helical" evidence="1">
    <location>
        <begin position="6"/>
        <end position="24"/>
    </location>
</feature>
<dbReference type="InterPro" id="IPR013901">
    <property type="entry name" value="Anthrone_oxy"/>
</dbReference>
<evidence type="ECO:0000313" key="3">
    <source>
        <dbReference type="Proteomes" id="UP000002417"/>
    </source>
</evidence>
<dbReference type="PANTHER" id="PTHR36535:SF1">
    <property type="entry name" value="DUF1772 DOMAIN-CONTAINING PROTEIN"/>
    <property type="match status" value="1"/>
</dbReference>
<feature type="transmembrane region" description="Helical" evidence="1">
    <location>
        <begin position="49"/>
        <end position="67"/>
    </location>
</feature>
<dbReference type="STRING" id="78245.Xaut_3066"/>
<keyword evidence="1" id="KW-0812">Transmembrane</keyword>
<reference evidence="2 3" key="1">
    <citation type="submission" date="2007-07" db="EMBL/GenBank/DDBJ databases">
        <title>Complete sequence of chromosome of Xanthobacter autotrophicus Py2.</title>
        <authorList>
            <consortium name="US DOE Joint Genome Institute"/>
            <person name="Copeland A."/>
            <person name="Lucas S."/>
            <person name="Lapidus A."/>
            <person name="Barry K."/>
            <person name="Glavina del Rio T."/>
            <person name="Hammon N."/>
            <person name="Israni S."/>
            <person name="Dalin E."/>
            <person name="Tice H."/>
            <person name="Pitluck S."/>
            <person name="Sims D."/>
            <person name="Brettin T."/>
            <person name="Bruce D."/>
            <person name="Detter J.C."/>
            <person name="Han C."/>
            <person name="Tapia R."/>
            <person name="Brainard J."/>
            <person name="Schmutz J."/>
            <person name="Larimer F."/>
            <person name="Land M."/>
            <person name="Hauser L."/>
            <person name="Kyrpides N."/>
            <person name="Kim E."/>
            <person name="Ensigns S.A."/>
            <person name="Richardson P."/>
        </authorList>
    </citation>
    <scope>NUCLEOTIDE SEQUENCE [LARGE SCALE GENOMIC DNA]</scope>
    <source>
        <strain evidence="3">ATCC BAA-1158 / Py2</strain>
    </source>
</reference>
<proteinExistence type="predicted"/>
<feature type="transmembrane region" description="Helical" evidence="1">
    <location>
        <begin position="121"/>
        <end position="140"/>
    </location>
</feature>
<evidence type="ECO:0000313" key="2">
    <source>
        <dbReference type="EMBL" id="ABS68296.1"/>
    </source>
</evidence>
<gene>
    <name evidence="2" type="ordered locus">Xaut_3066</name>
</gene>
<dbReference type="HOGENOM" id="CLU_122611_1_0_5"/>
<sequence length="141" mass="15376">MIYGHLALVVAALFTGAAFYINAVEQPARLALDDGAALRQWKPSYKRGFAMQATLALIGAVLGAVAFSRDGDWHWLAGGVLMLANWPYTLIGIMPTNRRLLAMDTADAETRRLITNWGQLHMVRTGLGALATFVFLWAAVT</sequence>
<accession>A7IJV3</accession>
<feature type="transmembrane region" description="Helical" evidence="1">
    <location>
        <begin position="73"/>
        <end position="93"/>
    </location>
</feature>
<dbReference type="KEGG" id="xau:Xaut_3066"/>
<keyword evidence="3" id="KW-1185">Reference proteome</keyword>
<evidence type="ECO:0000256" key="1">
    <source>
        <dbReference type="SAM" id="Phobius"/>
    </source>
</evidence>
<dbReference type="EMBL" id="CP000781">
    <property type="protein sequence ID" value="ABS68296.1"/>
    <property type="molecule type" value="Genomic_DNA"/>
</dbReference>
<keyword evidence="1" id="KW-0472">Membrane</keyword>
<evidence type="ECO:0008006" key="4">
    <source>
        <dbReference type="Google" id="ProtNLM"/>
    </source>
</evidence>
<dbReference type="Pfam" id="PF08592">
    <property type="entry name" value="Anthrone_oxy"/>
    <property type="match status" value="1"/>
</dbReference>
<dbReference type="PANTHER" id="PTHR36535">
    <property type="entry name" value="YALI0E30327P"/>
    <property type="match status" value="1"/>
</dbReference>
<name>A7IJV3_XANP2</name>
<protein>
    <recommendedName>
        <fullName evidence="4">DUF1772 domain-containing protein</fullName>
    </recommendedName>
</protein>
<dbReference type="AlphaFoldDB" id="A7IJV3"/>
<organism evidence="2 3">
    <name type="scientific">Xanthobacter autotrophicus (strain ATCC BAA-1158 / Py2)</name>
    <dbReference type="NCBI Taxonomy" id="78245"/>
    <lineage>
        <taxon>Bacteria</taxon>
        <taxon>Pseudomonadati</taxon>
        <taxon>Pseudomonadota</taxon>
        <taxon>Alphaproteobacteria</taxon>
        <taxon>Hyphomicrobiales</taxon>
        <taxon>Xanthobacteraceae</taxon>
        <taxon>Xanthobacter</taxon>
    </lineage>
</organism>
<dbReference type="OrthoDB" id="7473921at2"/>
<keyword evidence="1" id="KW-1133">Transmembrane helix</keyword>
<dbReference type="eggNOG" id="ENOG5031SR8">
    <property type="taxonomic scope" value="Bacteria"/>
</dbReference>
<dbReference type="Proteomes" id="UP000002417">
    <property type="component" value="Chromosome"/>
</dbReference>